<feature type="transmembrane region" description="Helical" evidence="1">
    <location>
        <begin position="59"/>
        <end position="79"/>
    </location>
</feature>
<evidence type="ECO:0000313" key="2">
    <source>
        <dbReference type="EMBL" id="TCP02969.1"/>
    </source>
</evidence>
<proteinExistence type="predicted"/>
<evidence type="ECO:0000256" key="1">
    <source>
        <dbReference type="SAM" id="Phobius"/>
    </source>
</evidence>
<dbReference type="RefSeq" id="WP_132646584.1">
    <property type="nucleotide sequence ID" value="NZ_CP181386.1"/>
</dbReference>
<comment type="caution">
    <text evidence="2">The sequence shown here is derived from an EMBL/GenBank/DDBJ whole genome shotgun (WGS) entry which is preliminary data.</text>
</comment>
<evidence type="ECO:0000313" key="3">
    <source>
        <dbReference type="Proteomes" id="UP000295106"/>
    </source>
</evidence>
<dbReference type="AlphaFoldDB" id="A0A4R2M6R4"/>
<dbReference type="OrthoDB" id="9981824at2"/>
<organism evidence="2 3">
    <name type="scientific">Rubrivivax gelatinosus</name>
    <name type="common">Rhodocyclus gelatinosus</name>
    <name type="synonym">Rhodopseudomonas gelatinosa</name>
    <dbReference type="NCBI Taxonomy" id="28068"/>
    <lineage>
        <taxon>Bacteria</taxon>
        <taxon>Pseudomonadati</taxon>
        <taxon>Pseudomonadota</taxon>
        <taxon>Betaproteobacteria</taxon>
        <taxon>Burkholderiales</taxon>
        <taxon>Sphaerotilaceae</taxon>
        <taxon>Rubrivivax</taxon>
    </lineage>
</organism>
<accession>A0A4R2M6R4</accession>
<reference evidence="2 3" key="1">
    <citation type="submission" date="2019-03" db="EMBL/GenBank/DDBJ databases">
        <title>Genomic Encyclopedia of Type Strains, Phase IV (KMG-IV): sequencing the most valuable type-strain genomes for metagenomic binning, comparative biology and taxonomic classification.</title>
        <authorList>
            <person name="Goeker M."/>
        </authorList>
    </citation>
    <scope>NUCLEOTIDE SEQUENCE [LARGE SCALE GENOMIC DNA]</scope>
    <source>
        <strain evidence="2 3">DSM 1709</strain>
    </source>
</reference>
<sequence length="94" mass="10132">MSFTLLGLIATLAGSASLYLASAHQRWRPRPWPARPARAAAWLLWAAAIGLFGQGLQPLAAAFCFATALMLTLTVLPYLGALRGMLRRPDDGPR</sequence>
<dbReference type="EMBL" id="SLXD01000005">
    <property type="protein sequence ID" value="TCP02969.1"/>
    <property type="molecule type" value="Genomic_DNA"/>
</dbReference>
<keyword evidence="1" id="KW-0812">Transmembrane</keyword>
<keyword evidence="1" id="KW-0472">Membrane</keyword>
<name>A0A4R2M6R4_RUBGE</name>
<dbReference type="Proteomes" id="UP000295106">
    <property type="component" value="Unassembled WGS sequence"/>
</dbReference>
<dbReference type="GeneID" id="99684598"/>
<protein>
    <recommendedName>
        <fullName evidence="4">DUF3325 domain-containing protein</fullName>
    </recommendedName>
</protein>
<gene>
    <name evidence="2" type="ORF">EV684_105135</name>
</gene>
<keyword evidence="1" id="KW-1133">Transmembrane helix</keyword>
<evidence type="ECO:0008006" key="4">
    <source>
        <dbReference type="Google" id="ProtNLM"/>
    </source>
</evidence>